<feature type="transmembrane region" description="Helical" evidence="2">
    <location>
        <begin position="525"/>
        <end position="556"/>
    </location>
</feature>
<accession>A0A087DJT0</accession>
<dbReference type="STRING" id="158787.BSCA_1075"/>
<proteinExistence type="predicted"/>
<feature type="transmembrane region" description="Helical" evidence="2">
    <location>
        <begin position="562"/>
        <end position="583"/>
    </location>
</feature>
<evidence type="ECO:0000259" key="4">
    <source>
        <dbReference type="Pfam" id="PF20990"/>
    </source>
</evidence>
<keyword evidence="2" id="KW-0812">Transmembrane</keyword>
<dbReference type="InterPro" id="IPR048389">
    <property type="entry name" value="YciQ-like_C"/>
</dbReference>
<evidence type="ECO:0000256" key="2">
    <source>
        <dbReference type="SAM" id="Phobius"/>
    </source>
</evidence>
<evidence type="ECO:0000259" key="3">
    <source>
        <dbReference type="Pfam" id="PF09972"/>
    </source>
</evidence>
<feature type="domain" description="DUF2207" evidence="3">
    <location>
        <begin position="39"/>
        <end position="272"/>
    </location>
</feature>
<reference evidence="5 6" key="1">
    <citation type="submission" date="2014-03" db="EMBL/GenBank/DDBJ databases">
        <title>Genomics of Bifidobacteria.</title>
        <authorList>
            <person name="Ventura M."/>
            <person name="Milani C."/>
            <person name="Lugli G.A."/>
        </authorList>
    </citation>
    <scope>NUCLEOTIDE SEQUENCE [LARGE SCALE GENOMIC DNA]</scope>
    <source>
        <strain evidence="5 6">LMG 21589</strain>
    </source>
</reference>
<dbReference type="Pfam" id="PF09972">
    <property type="entry name" value="DUF2207"/>
    <property type="match status" value="1"/>
</dbReference>
<dbReference type="Proteomes" id="UP000029033">
    <property type="component" value="Unassembled WGS sequence"/>
</dbReference>
<evidence type="ECO:0000256" key="1">
    <source>
        <dbReference type="SAM" id="MobiDB-lite"/>
    </source>
</evidence>
<dbReference type="Pfam" id="PF20990">
    <property type="entry name" value="DUF2207_C"/>
    <property type="match status" value="1"/>
</dbReference>
<comment type="caution">
    <text evidence="5">The sequence shown here is derived from an EMBL/GenBank/DDBJ whole genome shotgun (WGS) entry which is preliminary data.</text>
</comment>
<keyword evidence="2" id="KW-1133">Transmembrane helix</keyword>
<organism evidence="5 6">
    <name type="scientific">Bifidobacterium scardovii</name>
    <dbReference type="NCBI Taxonomy" id="158787"/>
    <lineage>
        <taxon>Bacteria</taxon>
        <taxon>Bacillati</taxon>
        <taxon>Actinomycetota</taxon>
        <taxon>Actinomycetes</taxon>
        <taxon>Bifidobacteriales</taxon>
        <taxon>Bifidobacteriaceae</taxon>
        <taxon>Bifidobacterium</taxon>
    </lineage>
</organism>
<dbReference type="eggNOG" id="COG4907">
    <property type="taxonomic scope" value="Bacteria"/>
</dbReference>
<feature type="domain" description="Predicted membrane protein YciQ-like C-terminal" evidence="4">
    <location>
        <begin position="365"/>
        <end position="643"/>
    </location>
</feature>
<feature type="transmembrane region" description="Helical" evidence="2">
    <location>
        <begin position="332"/>
        <end position="354"/>
    </location>
</feature>
<dbReference type="AlphaFoldDB" id="A0A087DJT0"/>
<keyword evidence="2" id="KW-0472">Membrane</keyword>
<feature type="region of interest" description="Disordered" evidence="1">
    <location>
        <begin position="688"/>
        <end position="719"/>
    </location>
</feature>
<sequence length="756" mass="82829">MNAKRLISRALLALTIAFIVLAGAIGFSLVEGSADLSYRTLDYDVNVQADGRMTITQHIDMRLKDRSDDDGDRPWKQLYQQYTINGVNLANITGVSVKNVTTGETYTQSSPQNPAGVSDSAWDSDYAGHWYMADVTASADDPQPFDPRTDGFPIRGSGGSAAGEKTVEIGWNIPATTEADSLKFDVTMTFVGATTLYRDVAAFQWEPFGKRNPIPIGTLTGTVRFPKGIGADDSWAWLHYEGTSETSRGENGSLRFTAYDVRAGQYFDVVAAYDAAVVKAPDGWNADDAAGESGNDWIRRGDGDHLATLQKDESRQERLWRDNQRNAARIRIAVWVAIAVLGVVLCVIAVIFAFRSYRDSQYHGDIEYWRDPPDMSPAAAAQLAGVLDCSVGPLAERQMTSTILSLASKRAIAIYPGPSEMYQGIDMSRADAVRLAGMADADDGRKTAAKRTSTIVILPAGLDGSTAAALSLSRSEDAALRLLRKISKRVGSPVFDLKQMKKACKSWSDGYKVLERYTTACSNEFALLGATCSGSGGVSIAGSLGCVLGAIASFMFAIQGNIALSAVIGFPITAVGVFALLYAKYTVLTEAGQEYAGQVHGLYRYLTDFSDFSDRGAADLLLWDRYLVYAAAFGISERVLKELAKAYPQIADPDWLDANASQSLLYWSYRPYRWYGYGSAVGGAANRPLRSGRVQRERRRYRRPAQRRIRRHQQHHPGGGALVGVGRLLLRRRVRRIVRRFGRRLLRRPLSAGRGR</sequence>
<evidence type="ECO:0000313" key="6">
    <source>
        <dbReference type="Proteomes" id="UP000029033"/>
    </source>
</evidence>
<keyword evidence="6" id="KW-1185">Reference proteome</keyword>
<dbReference type="InterPro" id="IPR018702">
    <property type="entry name" value="DUF2207"/>
</dbReference>
<feature type="compositionally biased region" description="Basic residues" evidence="1">
    <location>
        <begin position="696"/>
        <end position="715"/>
    </location>
</feature>
<name>A0A087DJT0_9BIFI</name>
<protein>
    <submittedName>
        <fullName evidence="5">Membrane protein</fullName>
    </submittedName>
</protein>
<gene>
    <name evidence="5" type="ORF">BSCA_1075</name>
</gene>
<evidence type="ECO:0000313" key="5">
    <source>
        <dbReference type="EMBL" id="KFI95780.1"/>
    </source>
</evidence>
<dbReference type="EMBL" id="JGZO01000001">
    <property type="protein sequence ID" value="KFI95780.1"/>
    <property type="molecule type" value="Genomic_DNA"/>
</dbReference>